<proteinExistence type="inferred from homology"/>
<dbReference type="PANTHER" id="PTHR32481:SF0">
    <property type="entry name" value="AMINOPEPTIDASE YPDE-RELATED"/>
    <property type="match status" value="1"/>
</dbReference>
<feature type="binding site" evidence="8">
    <location>
        <position position="218"/>
    </location>
    <ligand>
        <name>Zn(2+)</name>
        <dbReference type="ChEBI" id="CHEBI:29105"/>
        <label>1</label>
    </ligand>
</feature>
<dbReference type="GO" id="GO:0006508">
    <property type="term" value="P:proteolysis"/>
    <property type="evidence" value="ECO:0007669"/>
    <property type="project" value="UniProtKB-KW"/>
</dbReference>
<dbReference type="Pfam" id="PF05343">
    <property type="entry name" value="Peptidase_M42"/>
    <property type="match status" value="1"/>
</dbReference>
<keyword evidence="5" id="KW-0378">Hydrolase</keyword>
<dbReference type="EMBL" id="JAJEQR010000013">
    <property type="protein sequence ID" value="MCC2230555.1"/>
    <property type="molecule type" value="Genomic_DNA"/>
</dbReference>
<evidence type="ECO:0000313" key="10">
    <source>
        <dbReference type="Proteomes" id="UP001198182"/>
    </source>
</evidence>
<accession>A0AAE3EAX2</accession>
<keyword evidence="3" id="KW-0645">Protease</keyword>
<dbReference type="Proteomes" id="UP001198182">
    <property type="component" value="Unassembled WGS sequence"/>
</dbReference>
<evidence type="ECO:0000256" key="8">
    <source>
        <dbReference type="PIRSR" id="PIRSR001123-2"/>
    </source>
</evidence>
<evidence type="ECO:0000313" key="9">
    <source>
        <dbReference type="EMBL" id="MCC2230555.1"/>
    </source>
</evidence>
<comment type="similarity">
    <text evidence="1 6">Belongs to the peptidase M42 family.</text>
</comment>
<dbReference type="GO" id="GO:0004177">
    <property type="term" value="F:aminopeptidase activity"/>
    <property type="evidence" value="ECO:0007669"/>
    <property type="project" value="UniProtKB-UniRule"/>
</dbReference>
<dbReference type="InterPro" id="IPR023367">
    <property type="entry name" value="Peptidase_M42_dom2"/>
</dbReference>
<keyword evidence="2" id="KW-0031">Aminopeptidase</keyword>
<evidence type="ECO:0000256" key="3">
    <source>
        <dbReference type="ARBA" id="ARBA00022670"/>
    </source>
</evidence>
<dbReference type="AlphaFoldDB" id="A0AAE3EAX2"/>
<feature type="active site" description="Proton acceptor" evidence="7">
    <location>
        <position position="195"/>
    </location>
</feature>
<dbReference type="PIRSF" id="PIRSF001123">
    <property type="entry name" value="PepA_GA"/>
    <property type="match status" value="1"/>
</dbReference>
<dbReference type="Gene3D" id="2.40.30.40">
    <property type="entry name" value="Peptidase M42, domain 2"/>
    <property type="match status" value="1"/>
</dbReference>
<dbReference type="InterPro" id="IPR008007">
    <property type="entry name" value="Peptidase_M42"/>
</dbReference>
<keyword evidence="10" id="KW-1185">Reference proteome</keyword>
<feature type="binding site" evidence="8">
    <location>
        <position position="165"/>
    </location>
    <ligand>
        <name>Zn(2+)</name>
        <dbReference type="ChEBI" id="CHEBI:29105"/>
        <label>2</label>
    </ligand>
</feature>
<protein>
    <submittedName>
        <fullName evidence="9">M20/M25/M40 family metallo-hydrolase</fullName>
    </submittedName>
</protein>
<evidence type="ECO:0000256" key="1">
    <source>
        <dbReference type="ARBA" id="ARBA00006272"/>
    </source>
</evidence>
<feature type="binding site" evidence="8">
    <location>
        <position position="304"/>
    </location>
    <ligand>
        <name>Zn(2+)</name>
        <dbReference type="ChEBI" id="CHEBI:29105"/>
        <label>2</label>
    </ligand>
</feature>
<feature type="binding site" evidence="8">
    <location>
        <position position="62"/>
    </location>
    <ligand>
        <name>Zn(2+)</name>
        <dbReference type="ChEBI" id="CHEBI:29105"/>
        <label>1</label>
    </ligand>
</feature>
<keyword evidence="4 8" id="KW-0479">Metal-binding</keyword>
<dbReference type="GO" id="GO:0046872">
    <property type="term" value="F:metal ion binding"/>
    <property type="evidence" value="ECO:0007669"/>
    <property type="project" value="UniProtKB-UniRule"/>
</dbReference>
<comment type="caution">
    <text evidence="9">The sequence shown here is derived from an EMBL/GenBank/DDBJ whole genome shotgun (WGS) entry which is preliminary data.</text>
</comment>
<comment type="cofactor">
    <cofactor evidence="8">
        <name>a divalent metal cation</name>
        <dbReference type="ChEBI" id="CHEBI:60240"/>
    </cofactor>
    <text evidence="8">Binds 2 divalent metal cations per subunit.</text>
</comment>
<gene>
    <name evidence="9" type="ORF">LKD81_06005</name>
</gene>
<dbReference type="Gene3D" id="3.40.630.10">
    <property type="entry name" value="Zn peptidases"/>
    <property type="match status" value="1"/>
</dbReference>
<evidence type="ECO:0000256" key="5">
    <source>
        <dbReference type="ARBA" id="ARBA00022801"/>
    </source>
</evidence>
<name>A0AAE3EAX2_9FIRM</name>
<feature type="binding site" evidence="8">
    <location>
        <position position="165"/>
    </location>
    <ligand>
        <name>Zn(2+)</name>
        <dbReference type="ChEBI" id="CHEBI:29105"/>
        <label>1</label>
    </ligand>
</feature>
<evidence type="ECO:0000256" key="2">
    <source>
        <dbReference type="ARBA" id="ARBA00022438"/>
    </source>
</evidence>
<feature type="binding site" evidence="8">
    <location>
        <position position="196"/>
    </location>
    <ligand>
        <name>Zn(2+)</name>
        <dbReference type="ChEBI" id="CHEBI:29105"/>
        <label>2</label>
    </ligand>
</feature>
<organism evidence="9 10">
    <name type="scientific">Hominifimenecus microfluidus</name>
    <dbReference type="NCBI Taxonomy" id="2885348"/>
    <lineage>
        <taxon>Bacteria</taxon>
        <taxon>Bacillati</taxon>
        <taxon>Bacillota</taxon>
        <taxon>Clostridia</taxon>
        <taxon>Lachnospirales</taxon>
        <taxon>Lachnospiraceae</taxon>
        <taxon>Hominifimenecus</taxon>
    </lineage>
</organism>
<evidence type="ECO:0000256" key="7">
    <source>
        <dbReference type="PIRSR" id="PIRSR001123-1"/>
    </source>
</evidence>
<dbReference type="InterPro" id="IPR051464">
    <property type="entry name" value="Peptidase_M42_aminopept"/>
</dbReference>
<dbReference type="SUPFAM" id="SSF101821">
    <property type="entry name" value="Aminopeptidase/glucanase lid domain"/>
    <property type="match status" value="1"/>
</dbReference>
<reference evidence="9" key="1">
    <citation type="submission" date="2021-10" db="EMBL/GenBank/DDBJ databases">
        <title>Anaerobic single-cell dispensing facilitates the cultivation of human gut bacteria.</title>
        <authorList>
            <person name="Afrizal A."/>
        </authorList>
    </citation>
    <scope>NUCLEOTIDE SEQUENCE</scope>
    <source>
        <strain evidence="9">CLA-AA-H215</strain>
    </source>
</reference>
<dbReference type="RefSeq" id="WP_308453225.1">
    <property type="nucleotide sequence ID" value="NZ_JAJEQR010000013.1"/>
</dbReference>
<dbReference type="SUPFAM" id="SSF53187">
    <property type="entry name" value="Zn-dependent exopeptidases"/>
    <property type="match status" value="1"/>
</dbReference>
<evidence type="ECO:0000256" key="6">
    <source>
        <dbReference type="PIRNR" id="PIRNR001123"/>
    </source>
</evidence>
<dbReference type="PANTHER" id="PTHR32481">
    <property type="entry name" value="AMINOPEPTIDASE"/>
    <property type="match status" value="1"/>
</dbReference>
<evidence type="ECO:0000256" key="4">
    <source>
        <dbReference type="ARBA" id="ARBA00022723"/>
    </source>
</evidence>
<sequence length="332" mass="36691">MKLFEELTQLFGPSGYESQVRKFIKDRVASYADEAIEDAIGNLILVKKGYGEHKKKIMLSGHMDEIGLQVIKVEDNGMIMVKSLGCSWIYTTYQSRVQFKNGVIGVVASRVRPENLEGKFTNLYVDIGLSSKEEVLKYVDIGDTAIYMGSYAELPGNHIVAKAIDDRVGCYMMMETLMQQQQAYNDVYYVFSVQEEVGCRGSKVTAARIQPDIGVAVDVTPGMDRPGDLEGNNTVGAGTAVKYSDTSVICDEYLVETMVNICKRDNIPFQKDVIYVGGTDASSINLSNYGVKACAVSVVTRYTHGPNAIVSADDINASIRLLRGFIDFEFEF</sequence>